<feature type="compositionally biased region" description="Polar residues" evidence="1">
    <location>
        <begin position="154"/>
        <end position="174"/>
    </location>
</feature>
<comment type="caution">
    <text evidence="2">The sequence shown here is derived from an EMBL/GenBank/DDBJ whole genome shotgun (WGS) entry which is preliminary data.</text>
</comment>
<reference evidence="2 3" key="1">
    <citation type="submission" date="2024-03" db="EMBL/GenBank/DDBJ databases">
        <title>Adaptation during the transition from Ophiocordyceps entomopathogen to insect associate is accompanied by gene loss and intensified selection.</title>
        <authorList>
            <person name="Ward C.M."/>
            <person name="Onetto C.A."/>
            <person name="Borneman A.R."/>
        </authorList>
    </citation>
    <scope>NUCLEOTIDE SEQUENCE [LARGE SCALE GENOMIC DNA]</scope>
    <source>
        <strain evidence="2">AWRI1</strain>
        <tissue evidence="2">Single Adult Female</tissue>
    </source>
</reference>
<feature type="compositionally biased region" description="Pro residues" evidence="1">
    <location>
        <begin position="178"/>
        <end position="189"/>
    </location>
</feature>
<feature type="region of interest" description="Disordered" evidence="1">
    <location>
        <begin position="99"/>
        <end position="223"/>
    </location>
</feature>
<sequence length="458" mass="50007">MATLARVYSFDDIFIAGRSVTESSKRSSTPAKSTDRMYTPAPARKAPLIDLSKSPTCSNIAIRVSDIAGNSERSKDDEGIIDLDDSDEDIDVLDALVIRDDDDDDDENVETLSDTTDQMDESTESDDDVVVTGEITRNGGDAFSMPFHGESPSRRSPFQSGSPTRLSESLQRMISSPPSHPRITSPPPYLQKMMSPSLSPRRMISPPSACECRPQKRSPVATAGANGHLNATALAPLAPGGKSAISPVARARLSSSSPAIGCFQLSSVDWRSPLTPSNIQTSVASASSLVQSPAAPVPPVAVHSSPAHCVSPMSAKNLKVPRLVYKVPNNEIDEEMLEKYRLKNFSIHLSKAKCAEAIDKQKKVNFLQYFNVVERSELKAVERSKMKGVKRSKLKSRPIVKPIIIGGLNKQDPRVIQKRIPKGRQQDRRPLGMVRKKFRSSANPSEKLPPNLVRFIAQ</sequence>
<evidence type="ECO:0000313" key="2">
    <source>
        <dbReference type="EMBL" id="KAK7573691.1"/>
    </source>
</evidence>
<dbReference type="Proteomes" id="UP001367676">
    <property type="component" value="Unassembled WGS sequence"/>
</dbReference>
<name>A0AAN9TIX6_9HEMI</name>
<feature type="compositionally biased region" description="Polar residues" evidence="1">
    <location>
        <begin position="20"/>
        <end position="32"/>
    </location>
</feature>
<feature type="region of interest" description="Disordered" evidence="1">
    <location>
        <begin position="20"/>
        <end position="46"/>
    </location>
</feature>
<evidence type="ECO:0000313" key="3">
    <source>
        <dbReference type="Proteomes" id="UP001367676"/>
    </source>
</evidence>
<dbReference type="EMBL" id="JBBCAQ010000037">
    <property type="protein sequence ID" value="KAK7573691.1"/>
    <property type="molecule type" value="Genomic_DNA"/>
</dbReference>
<gene>
    <name evidence="2" type="ORF">V9T40_010882</name>
</gene>
<proteinExistence type="predicted"/>
<evidence type="ECO:0000256" key="1">
    <source>
        <dbReference type="SAM" id="MobiDB-lite"/>
    </source>
</evidence>
<feature type="region of interest" description="Disordered" evidence="1">
    <location>
        <begin position="421"/>
        <end position="449"/>
    </location>
</feature>
<keyword evidence="3" id="KW-1185">Reference proteome</keyword>
<accession>A0AAN9TIX6</accession>
<dbReference type="AlphaFoldDB" id="A0AAN9TIX6"/>
<protein>
    <submittedName>
        <fullName evidence="2">Uncharacterized protein</fullName>
    </submittedName>
</protein>
<feature type="compositionally biased region" description="Acidic residues" evidence="1">
    <location>
        <begin position="117"/>
        <end position="129"/>
    </location>
</feature>
<feature type="compositionally biased region" description="Acidic residues" evidence="1">
    <location>
        <begin position="100"/>
        <end position="109"/>
    </location>
</feature>
<organism evidence="2 3">
    <name type="scientific">Parthenolecanium corni</name>
    <dbReference type="NCBI Taxonomy" id="536013"/>
    <lineage>
        <taxon>Eukaryota</taxon>
        <taxon>Metazoa</taxon>
        <taxon>Ecdysozoa</taxon>
        <taxon>Arthropoda</taxon>
        <taxon>Hexapoda</taxon>
        <taxon>Insecta</taxon>
        <taxon>Pterygota</taxon>
        <taxon>Neoptera</taxon>
        <taxon>Paraneoptera</taxon>
        <taxon>Hemiptera</taxon>
        <taxon>Sternorrhyncha</taxon>
        <taxon>Coccoidea</taxon>
        <taxon>Coccidae</taxon>
        <taxon>Parthenolecanium</taxon>
    </lineage>
</organism>